<sequence length="133" mass="15347">MAGKLEKEGFNLPISSSSALIYLELYSLKKSQNLVIWKVPSTHHWYAGNRRILILVLKRDRCSQTTLDRLASGDIKCLSFSGNKMFFSIFAVCHHQDSPEHIMRCLELKCKDIYTDDIRVLDFLKVKDLIDLV</sequence>
<gene>
    <name evidence="1" type="primary">NCL1_28498</name>
    <name evidence="1" type="ORF">TNCV_561961</name>
</gene>
<evidence type="ECO:0000313" key="2">
    <source>
        <dbReference type="Proteomes" id="UP000887159"/>
    </source>
</evidence>
<organism evidence="1 2">
    <name type="scientific">Trichonephila clavipes</name>
    <name type="common">Golden silk orbweaver</name>
    <name type="synonym">Nephila clavipes</name>
    <dbReference type="NCBI Taxonomy" id="2585209"/>
    <lineage>
        <taxon>Eukaryota</taxon>
        <taxon>Metazoa</taxon>
        <taxon>Ecdysozoa</taxon>
        <taxon>Arthropoda</taxon>
        <taxon>Chelicerata</taxon>
        <taxon>Arachnida</taxon>
        <taxon>Araneae</taxon>
        <taxon>Araneomorphae</taxon>
        <taxon>Entelegynae</taxon>
        <taxon>Araneoidea</taxon>
        <taxon>Nephilidae</taxon>
        <taxon>Trichonephila</taxon>
    </lineage>
</organism>
<dbReference type="Proteomes" id="UP000887159">
    <property type="component" value="Unassembled WGS sequence"/>
</dbReference>
<name>A0A8X6VF28_TRICX</name>
<dbReference type="EMBL" id="BMAU01021248">
    <property type="protein sequence ID" value="GFY05064.1"/>
    <property type="molecule type" value="Genomic_DNA"/>
</dbReference>
<accession>A0A8X6VF28</accession>
<proteinExistence type="predicted"/>
<comment type="caution">
    <text evidence="1">The sequence shown here is derived from an EMBL/GenBank/DDBJ whole genome shotgun (WGS) entry which is preliminary data.</text>
</comment>
<keyword evidence="2" id="KW-1185">Reference proteome</keyword>
<evidence type="ECO:0000313" key="1">
    <source>
        <dbReference type="EMBL" id="GFY05064.1"/>
    </source>
</evidence>
<protein>
    <submittedName>
        <fullName evidence="1">Uncharacterized protein</fullName>
    </submittedName>
</protein>
<reference evidence="1" key="1">
    <citation type="submission" date="2020-08" db="EMBL/GenBank/DDBJ databases">
        <title>Multicomponent nature underlies the extraordinary mechanical properties of spider dragline silk.</title>
        <authorList>
            <person name="Kono N."/>
            <person name="Nakamura H."/>
            <person name="Mori M."/>
            <person name="Yoshida Y."/>
            <person name="Ohtoshi R."/>
            <person name="Malay A.D."/>
            <person name="Moran D.A.P."/>
            <person name="Tomita M."/>
            <person name="Numata K."/>
            <person name="Arakawa K."/>
        </authorList>
    </citation>
    <scope>NUCLEOTIDE SEQUENCE</scope>
</reference>
<dbReference type="AlphaFoldDB" id="A0A8X6VF28"/>